<dbReference type="SUPFAM" id="SSF55979">
    <property type="entry name" value="DNA clamp"/>
    <property type="match status" value="2"/>
</dbReference>
<dbReference type="PROSITE" id="PS00293">
    <property type="entry name" value="PCNA_2"/>
    <property type="match status" value="1"/>
</dbReference>
<dbReference type="FunFam" id="3.10.150.10:FF:000006">
    <property type="entry name" value="Proliferating cell nuclear antigen"/>
    <property type="match status" value="1"/>
</dbReference>
<comment type="subcellular location">
    <subcellularLocation>
        <location evidence="1 6">Nucleus</location>
    </subcellularLocation>
</comment>
<evidence type="ECO:0000256" key="7">
    <source>
        <dbReference type="RuleBase" id="RU003671"/>
    </source>
</evidence>
<evidence type="ECO:0000313" key="12">
    <source>
        <dbReference type="Proteomes" id="UP001279734"/>
    </source>
</evidence>
<dbReference type="InterPro" id="IPR022659">
    <property type="entry name" value="Pr_cel_nuc_antig_CS"/>
</dbReference>
<dbReference type="GO" id="GO:0006275">
    <property type="term" value="P:regulation of DNA replication"/>
    <property type="evidence" value="ECO:0007669"/>
    <property type="project" value="InterPro"/>
</dbReference>
<dbReference type="GO" id="GO:0030337">
    <property type="term" value="F:DNA polymerase processivity factor activity"/>
    <property type="evidence" value="ECO:0007669"/>
    <property type="project" value="InterPro"/>
</dbReference>
<reference evidence="11" key="1">
    <citation type="submission" date="2023-05" db="EMBL/GenBank/DDBJ databases">
        <title>Nepenthes gracilis genome sequencing.</title>
        <authorList>
            <person name="Fukushima K."/>
        </authorList>
    </citation>
    <scope>NUCLEOTIDE SEQUENCE</scope>
    <source>
        <strain evidence="11">SING2019-196</strain>
    </source>
</reference>
<comment type="function">
    <text evidence="6">This protein is an auxiliary protein of DNA polymerase delta and is involved in the control of eukaryotic DNA replication by increasing the polymerase's processivity during elongation of the leading strand.</text>
</comment>
<evidence type="ECO:0000256" key="1">
    <source>
        <dbReference type="ARBA" id="ARBA00004123"/>
    </source>
</evidence>
<evidence type="ECO:0000259" key="10">
    <source>
        <dbReference type="Pfam" id="PF02747"/>
    </source>
</evidence>
<keyword evidence="12" id="KW-1185">Reference proteome</keyword>
<dbReference type="InterPro" id="IPR022649">
    <property type="entry name" value="Pr_cel_nuc_antig_C"/>
</dbReference>
<dbReference type="PANTHER" id="PTHR11352:SF13">
    <property type="entry name" value="PROLIFERATING CELL NUCLEAR ANTIGEN"/>
    <property type="match status" value="1"/>
</dbReference>
<dbReference type="InterPro" id="IPR022648">
    <property type="entry name" value="Pr_cel_nuc_antig_N"/>
</dbReference>
<proteinExistence type="inferred from homology"/>
<dbReference type="GO" id="GO:0043626">
    <property type="term" value="C:PCNA complex"/>
    <property type="evidence" value="ECO:0007669"/>
    <property type="project" value="TreeGrafter"/>
</dbReference>
<dbReference type="Gene3D" id="3.70.10.10">
    <property type="match status" value="1"/>
</dbReference>
<dbReference type="PRINTS" id="PR00339">
    <property type="entry name" value="PCNACYCLIN"/>
</dbReference>
<dbReference type="PROSITE" id="PS01251">
    <property type="entry name" value="PCNA_1"/>
    <property type="match status" value="1"/>
</dbReference>
<dbReference type="AlphaFoldDB" id="A0AAD3Y7N3"/>
<keyword evidence="5 6" id="KW-0539">Nucleus</keyword>
<feature type="region of interest" description="Disordered" evidence="8">
    <location>
        <begin position="347"/>
        <end position="378"/>
    </location>
</feature>
<evidence type="ECO:0000256" key="4">
    <source>
        <dbReference type="ARBA" id="ARBA00023125"/>
    </source>
</evidence>
<organism evidence="11 12">
    <name type="scientific">Nepenthes gracilis</name>
    <name type="common">Slender pitcher plant</name>
    <dbReference type="NCBI Taxonomy" id="150966"/>
    <lineage>
        <taxon>Eukaryota</taxon>
        <taxon>Viridiplantae</taxon>
        <taxon>Streptophyta</taxon>
        <taxon>Embryophyta</taxon>
        <taxon>Tracheophyta</taxon>
        <taxon>Spermatophyta</taxon>
        <taxon>Magnoliopsida</taxon>
        <taxon>eudicotyledons</taxon>
        <taxon>Gunneridae</taxon>
        <taxon>Pentapetalae</taxon>
        <taxon>Caryophyllales</taxon>
        <taxon>Nepenthaceae</taxon>
        <taxon>Nepenthes</taxon>
    </lineage>
</organism>
<feature type="compositionally biased region" description="Polar residues" evidence="8">
    <location>
        <begin position="350"/>
        <end position="361"/>
    </location>
</feature>
<evidence type="ECO:0000313" key="11">
    <source>
        <dbReference type="EMBL" id="GMH30570.1"/>
    </source>
</evidence>
<sequence length="378" mass="41920">MHTFYGGNRIISRHFASCRVNAGAAPAQTFFCVFVAFNFDCEAGERMFELRLLQGSLLKKVIEAIKDLVVDANFDCSTTGFALQAMDSSHVALVSLLLRSEGFEHYRCDRSISMGMNIANMAKMLKCAGNDDIITVKADDGTDTVTFMFESPNYIAAFSSQKLSGNGISDSQVLGYLTRFCLPMFPVLLFWIINDQDKITEIEMKLMDIDSDHLGIPEAEFDAIVRMPSTEFAGICQSLSTIGDTVTISVSKQGITFSTKGDIGTGNITCRQNTSVEKPEEATVIQMQEPVVLTFALKYINTFTKATSLSNQVTVSMSADMPIVIEYKIAETGYIRFFLAPKLEEENLESNHQPQMNSRPEVNSKSETQDNPQEEMET</sequence>
<evidence type="ECO:0000256" key="3">
    <source>
        <dbReference type="ARBA" id="ARBA00022705"/>
    </source>
</evidence>
<dbReference type="InterPro" id="IPR046938">
    <property type="entry name" value="DNA_clamp_sf"/>
</dbReference>
<keyword evidence="3 7" id="KW-0235">DNA replication</keyword>
<evidence type="ECO:0000256" key="8">
    <source>
        <dbReference type="SAM" id="MobiDB-lite"/>
    </source>
</evidence>
<dbReference type="HAMAP" id="MF_00317">
    <property type="entry name" value="DNApol_clamp_arch"/>
    <property type="match status" value="1"/>
</dbReference>
<dbReference type="PANTHER" id="PTHR11352">
    <property type="entry name" value="PROLIFERATING CELL NUCLEAR ANTIGEN"/>
    <property type="match status" value="1"/>
</dbReference>
<feature type="domain" description="Proliferating cell nuclear antigen PCNA N-terminal" evidence="9">
    <location>
        <begin position="47"/>
        <end position="155"/>
    </location>
</feature>
<evidence type="ECO:0000256" key="5">
    <source>
        <dbReference type="ARBA" id="ARBA00023242"/>
    </source>
</evidence>
<dbReference type="NCBIfam" id="TIGR00590">
    <property type="entry name" value="pcna"/>
    <property type="match status" value="2"/>
</dbReference>
<dbReference type="EMBL" id="BSYO01000038">
    <property type="protein sequence ID" value="GMH30570.1"/>
    <property type="molecule type" value="Genomic_DNA"/>
</dbReference>
<evidence type="ECO:0000256" key="6">
    <source>
        <dbReference type="RuleBase" id="RU000641"/>
    </source>
</evidence>
<dbReference type="CDD" id="cd00577">
    <property type="entry name" value="PCNA"/>
    <property type="match status" value="1"/>
</dbReference>
<evidence type="ECO:0000259" key="9">
    <source>
        <dbReference type="Pfam" id="PF00705"/>
    </source>
</evidence>
<dbReference type="GO" id="GO:0006298">
    <property type="term" value="P:mismatch repair"/>
    <property type="evidence" value="ECO:0007669"/>
    <property type="project" value="TreeGrafter"/>
</dbReference>
<protein>
    <recommendedName>
        <fullName evidence="6">DNA sliding clamp PCNA</fullName>
    </recommendedName>
</protein>
<keyword evidence="4 7" id="KW-0238">DNA-binding</keyword>
<comment type="caution">
    <text evidence="11">The sequence shown here is derived from an EMBL/GenBank/DDBJ whole genome shotgun (WGS) entry which is preliminary data.</text>
</comment>
<dbReference type="InterPro" id="IPR000730">
    <property type="entry name" value="Pr_cel_nuc_antig"/>
</dbReference>
<name>A0AAD3Y7N3_NEPGR</name>
<evidence type="ECO:0000256" key="2">
    <source>
        <dbReference type="ARBA" id="ARBA00010462"/>
    </source>
</evidence>
<feature type="domain" description="Proliferating cell nuclear antigen PCNA C-terminal" evidence="10">
    <location>
        <begin position="215"/>
        <end position="342"/>
    </location>
</feature>
<dbReference type="GO" id="GO:0006272">
    <property type="term" value="P:leading strand elongation"/>
    <property type="evidence" value="ECO:0007669"/>
    <property type="project" value="TreeGrafter"/>
</dbReference>
<dbReference type="Pfam" id="PF02747">
    <property type="entry name" value="PCNA_C"/>
    <property type="match status" value="1"/>
</dbReference>
<dbReference type="GO" id="GO:0003677">
    <property type="term" value="F:DNA binding"/>
    <property type="evidence" value="ECO:0007669"/>
    <property type="project" value="UniProtKB-KW"/>
</dbReference>
<dbReference type="Pfam" id="PF00705">
    <property type="entry name" value="PCNA_N"/>
    <property type="match status" value="1"/>
</dbReference>
<dbReference type="Proteomes" id="UP001279734">
    <property type="component" value="Unassembled WGS sequence"/>
</dbReference>
<dbReference type="GO" id="GO:0019985">
    <property type="term" value="P:translesion synthesis"/>
    <property type="evidence" value="ECO:0007669"/>
    <property type="project" value="TreeGrafter"/>
</dbReference>
<gene>
    <name evidence="11" type="ORF">Nepgr_032413</name>
</gene>
<accession>A0AAD3Y7N3</accession>
<comment type="similarity">
    <text evidence="2 7">Belongs to the PCNA family.</text>
</comment>